<evidence type="ECO:0000313" key="1">
    <source>
        <dbReference type="EMBL" id="QDQ97989.1"/>
    </source>
</evidence>
<organism evidence="1 2">
    <name type="scientific">Tomitella fengzijianii</name>
    <dbReference type="NCBI Taxonomy" id="2597660"/>
    <lineage>
        <taxon>Bacteria</taxon>
        <taxon>Bacillati</taxon>
        <taxon>Actinomycetota</taxon>
        <taxon>Actinomycetes</taxon>
        <taxon>Mycobacteriales</taxon>
        <taxon>Tomitella</taxon>
    </lineage>
</organism>
<sequence>MLATIRQPWFIRRALYLVVGLAALIAGATGLADPDTTAGWADQAGPWITTLVTWLAAAKTGPASDRPRKDA</sequence>
<dbReference type="EMBL" id="CP041765">
    <property type="protein sequence ID" value="QDQ97989.1"/>
    <property type="molecule type" value="Genomic_DNA"/>
</dbReference>
<evidence type="ECO:0000313" key="2">
    <source>
        <dbReference type="Proteomes" id="UP000317344"/>
    </source>
</evidence>
<accession>A0A516X4I2</accession>
<protein>
    <submittedName>
        <fullName evidence="1">Uncharacterized protein</fullName>
    </submittedName>
</protein>
<gene>
    <name evidence="1" type="ORF">FO059_12515</name>
</gene>
<reference evidence="1 2" key="1">
    <citation type="submission" date="2019-07" db="EMBL/GenBank/DDBJ databases">
        <title>Tomitella cavernea sp. nov., an actinomycete isolated from soil.</title>
        <authorList>
            <person name="Cheng J."/>
        </authorList>
    </citation>
    <scope>NUCLEOTIDE SEQUENCE [LARGE SCALE GENOMIC DNA]</scope>
    <source>
        <strain evidence="1 2">HY188</strain>
    </source>
</reference>
<keyword evidence="2" id="KW-1185">Reference proteome</keyword>
<reference evidence="1 2" key="2">
    <citation type="submission" date="2019-07" db="EMBL/GenBank/DDBJ databases">
        <authorList>
            <person name="Huang Y."/>
        </authorList>
    </citation>
    <scope>NUCLEOTIDE SEQUENCE [LARGE SCALE GENOMIC DNA]</scope>
    <source>
        <strain evidence="1 2">HY188</strain>
    </source>
</reference>
<proteinExistence type="predicted"/>
<dbReference type="Proteomes" id="UP000317344">
    <property type="component" value="Chromosome"/>
</dbReference>
<dbReference type="AlphaFoldDB" id="A0A516X4I2"/>
<dbReference type="KEGG" id="toy:FO059_12515"/>
<name>A0A516X4I2_9ACTN</name>
<dbReference type="RefSeq" id="WP_143909222.1">
    <property type="nucleotide sequence ID" value="NZ_CP041765.1"/>
</dbReference>